<dbReference type="GO" id="GO:0005524">
    <property type="term" value="F:ATP binding"/>
    <property type="evidence" value="ECO:0007669"/>
    <property type="project" value="UniProtKB-KW"/>
</dbReference>
<dbReference type="AlphaFoldDB" id="A0AAF0F0T7"/>
<keyword evidence="6" id="KW-0067">ATP-binding</keyword>
<dbReference type="GeneID" id="85225134"/>
<comment type="similarity">
    <text evidence="1">Belongs to the DEAD box helicase family. DEAH subfamily.</text>
</comment>
<evidence type="ECO:0000256" key="1">
    <source>
        <dbReference type="ARBA" id="ARBA00008792"/>
    </source>
</evidence>
<dbReference type="Pfam" id="PF21010">
    <property type="entry name" value="HA2_C"/>
    <property type="match status" value="1"/>
</dbReference>
<dbReference type="InterPro" id="IPR002464">
    <property type="entry name" value="DNA/RNA_helicase_DEAH_CS"/>
</dbReference>
<dbReference type="InterPro" id="IPR048333">
    <property type="entry name" value="HA2_WH"/>
</dbReference>
<dbReference type="CDD" id="cd18791">
    <property type="entry name" value="SF2_C_RHA"/>
    <property type="match status" value="1"/>
</dbReference>
<dbReference type="RefSeq" id="XP_060121426.1">
    <property type="nucleotide sequence ID" value="XM_060265443.1"/>
</dbReference>
<dbReference type="Pfam" id="PF07717">
    <property type="entry name" value="OB_NTP_bind"/>
    <property type="match status" value="1"/>
</dbReference>
<keyword evidence="4 10" id="KW-0378">Hydrolase</keyword>
<dbReference type="Pfam" id="PF00271">
    <property type="entry name" value="Helicase_C"/>
    <property type="match status" value="1"/>
</dbReference>
<dbReference type="InterPro" id="IPR001650">
    <property type="entry name" value="Helicase_C-like"/>
</dbReference>
<evidence type="ECO:0000313" key="10">
    <source>
        <dbReference type="EMBL" id="WFD38529.1"/>
    </source>
</evidence>
<keyword evidence="5 10" id="KW-0347">Helicase</keyword>
<comment type="catalytic activity">
    <reaction evidence="7">
        <text>ATP + H2O = ADP + phosphate + H(+)</text>
        <dbReference type="Rhea" id="RHEA:13065"/>
        <dbReference type="ChEBI" id="CHEBI:15377"/>
        <dbReference type="ChEBI" id="CHEBI:15378"/>
        <dbReference type="ChEBI" id="CHEBI:30616"/>
        <dbReference type="ChEBI" id="CHEBI:43474"/>
        <dbReference type="ChEBI" id="CHEBI:456216"/>
        <dbReference type="EC" id="3.6.4.13"/>
    </reaction>
</comment>
<keyword evidence="3" id="KW-0547">Nucleotide-binding</keyword>
<dbReference type="GO" id="GO:1990904">
    <property type="term" value="C:ribonucleoprotein complex"/>
    <property type="evidence" value="ECO:0007669"/>
    <property type="project" value="UniProtKB-ARBA"/>
</dbReference>
<dbReference type="EMBL" id="CP119959">
    <property type="protein sequence ID" value="WFD38529.1"/>
    <property type="molecule type" value="Genomic_DNA"/>
</dbReference>
<evidence type="ECO:0000256" key="3">
    <source>
        <dbReference type="ARBA" id="ARBA00022741"/>
    </source>
</evidence>
<evidence type="ECO:0000256" key="4">
    <source>
        <dbReference type="ARBA" id="ARBA00022801"/>
    </source>
</evidence>
<dbReference type="PANTHER" id="PTHR18934">
    <property type="entry name" value="ATP-DEPENDENT RNA HELICASE"/>
    <property type="match status" value="1"/>
</dbReference>
<evidence type="ECO:0000256" key="6">
    <source>
        <dbReference type="ARBA" id="ARBA00022840"/>
    </source>
</evidence>
<proteinExistence type="inferred from homology"/>
<dbReference type="PROSITE" id="PS51194">
    <property type="entry name" value="HELICASE_CTER"/>
    <property type="match status" value="1"/>
</dbReference>
<organism evidence="10 11">
    <name type="scientific">Malassezia japonica</name>
    <dbReference type="NCBI Taxonomy" id="223818"/>
    <lineage>
        <taxon>Eukaryota</taxon>
        <taxon>Fungi</taxon>
        <taxon>Dikarya</taxon>
        <taxon>Basidiomycota</taxon>
        <taxon>Ustilaginomycotina</taxon>
        <taxon>Malasseziomycetes</taxon>
        <taxon>Malasseziales</taxon>
        <taxon>Malasseziaceae</taxon>
        <taxon>Malassezia</taxon>
    </lineage>
</organism>
<dbReference type="InterPro" id="IPR014001">
    <property type="entry name" value="Helicase_ATP-bd"/>
</dbReference>
<dbReference type="EC" id="3.6.4.13" evidence="2"/>
<dbReference type="Gene3D" id="1.20.120.1080">
    <property type="match status" value="1"/>
</dbReference>
<dbReference type="InterPro" id="IPR011709">
    <property type="entry name" value="DEAD-box_helicase_OB_fold"/>
</dbReference>
<dbReference type="GO" id="GO:0005730">
    <property type="term" value="C:nucleolus"/>
    <property type="evidence" value="ECO:0007669"/>
    <property type="project" value="TreeGrafter"/>
</dbReference>
<evidence type="ECO:0000256" key="5">
    <source>
        <dbReference type="ARBA" id="ARBA00022806"/>
    </source>
</evidence>
<dbReference type="Gene3D" id="3.40.50.300">
    <property type="entry name" value="P-loop containing nucleotide triphosphate hydrolases"/>
    <property type="match status" value="2"/>
</dbReference>
<evidence type="ECO:0000259" key="9">
    <source>
        <dbReference type="PROSITE" id="PS51194"/>
    </source>
</evidence>
<dbReference type="GO" id="GO:0016787">
    <property type="term" value="F:hydrolase activity"/>
    <property type="evidence" value="ECO:0007669"/>
    <property type="project" value="UniProtKB-KW"/>
</dbReference>
<dbReference type="SMART" id="SM00490">
    <property type="entry name" value="HELICc"/>
    <property type="match status" value="1"/>
</dbReference>
<evidence type="ECO:0000256" key="2">
    <source>
        <dbReference type="ARBA" id="ARBA00012552"/>
    </source>
</evidence>
<feature type="domain" description="Helicase C-terminal" evidence="9">
    <location>
        <begin position="251"/>
        <end position="430"/>
    </location>
</feature>
<feature type="domain" description="Helicase ATP-binding" evidence="8">
    <location>
        <begin position="21"/>
        <end position="221"/>
    </location>
</feature>
<evidence type="ECO:0000313" key="11">
    <source>
        <dbReference type="Proteomes" id="UP001217754"/>
    </source>
</evidence>
<dbReference type="GO" id="GO:0003723">
    <property type="term" value="F:RNA binding"/>
    <property type="evidence" value="ECO:0007669"/>
    <property type="project" value="TreeGrafter"/>
</dbReference>
<dbReference type="PANTHER" id="PTHR18934:SF99">
    <property type="entry name" value="ATP-DEPENDENT RNA HELICASE DHX37-RELATED"/>
    <property type="match status" value="1"/>
</dbReference>
<dbReference type="InterPro" id="IPR007502">
    <property type="entry name" value="Helicase-assoc_dom"/>
</dbReference>
<protein>
    <recommendedName>
        <fullName evidence="2">RNA helicase</fullName>
        <ecNumber evidence="2">3.6.4.13</ecNumber>
    </recommendedName>
</protein>
<dbReference type="PROSITE" id="PS51192">
    <property type="entry name" value="HELICASE_ATP_BIND_1"/>
    <property type="match status" value="1"/>
</dbReference>
<evidence type="ECO:0000256" key="7">
    <source>
        <dbReference type="ARBA" id="ARBA00047984"/>
    </source>
</evidence>
<reference evidence="10" key="1">
    <citation type="submission" date="2023-03" db="EMBL/GenBank/DDBJ databases">
        <title>Mating type loci evolution in Malassezia.</title>
        <authorList>
            <person name="Coelho M.A."/>
        </authorList>
    </citation>
    <scope>NUCLEOTIDE SEQUENCE</scope>
    <source>
        <strain evidence="10">CBS 9431</strain>
    </source>
</reference>
<dbReference type="InterPro" id="IPR011545">
    <property type="entry name" value="DEAD/DEAH_box_helicase_dom"/>
</dbReference>
<dbReference type="FunFam" id="3.40.50.300:FF:000145">
    <property type="entry name" value="probable ATP-dependent RNA helicase DHX40"/>
    <property type="match status" value="1"/>
</dbReference>
<dbReference type="Proteomes" id="UP001217754">
    <property type="component" value="Chromosome 2"/>
</dbReference>
<dbReference type="GO" id="GO:0000462">
    <property type="term" value="P:maturation of SSU-rRNA from tricistronic rRNA transcript (SSU-rRNA, 5.8S rRNA, LSU-rRNA)"/>
    <property type="evidence" value="ECO:0007669"/>
    <property type="project" value="TreeGrafter"/>
</dbReference>
<dbReference type="SUPFAM" id="SSF52540">
    <property type="entry name" value="P-loop containing nucleoside triphosphate hydrolases"/>
    <property type="match status" value="1"/>
</dbReference>
<dbReference type="Pfam" id="PF04408">
    <property type="entry name" value="WHD_HA2"/>
    <property type="match status" value="1"/>
</dbReference>
<accession>A0AAF0F0T7</accession>
<gene>
    <name evidence="10" type="primary">prh1</name>
    <name evidence="10" type="ORF">MJAP1_001485</name>
</gene>
<sequence length="748" mass="82004">MGEALSGRQALPVWAGRETIVERIREQDTVILVGETGSGKTTQVPQFLLEDGILPRDSRLMIGITQPRRVAATSLARRVASEMGCADPATLLHKGSDDKPEYVGYSVRFDDRTNKNTKIKFMTDGMLIREVLGPADAALEKGKTRTGLLKRYGVLIIDEAHERSLRTDMLLGLVKQIQRERRRRHEAGEAITPLKLVIMSATIDAELFSRFFASEATPTVPILYVAGRQHGVRLYHTEESCQDWTDAAVRAVMQIHVSKPLGDVLVFATGQEEIESLAQSLQLFASQLDAWGADEGREPPALIVRPLYAALGPAASTAVFAPTPPDTRKVVLATNIAETSITIPGVKYVIDSGLVKEKVFSPQTGIETLQVLPISQSSSVQRAGRAGREGPGECYRLYTKDAFQDLQKSPVAEIHRTELSGAALQLYAMGVDPFTFDWIDPPDTSLLQEAVLHLAELGAIDTQRESKAMRLTPLGRKLALLPITPSYARLLLAAAERGTHCARQARDLVSVLSADRGVFVEPHDPERREAAERARDVFLDPSGDHATMLNALQGYLAARTHATQSHAFASQGAKHELRMWCQAHSVHERTMKNILAIRKQLMRICRQNGIVCDDDDDEPRAKSAPISDDEDEGDALVVTKGGRAWKAGRGEAEDYLDLLQCLGQGRLSNTALRQPDGTFRRIAGGQSFKLHPACTLHPARHSARGTSASSVQAIVFEELVLTSQTFARTVSKIEPAWLQELVGGRADK</sequence>
<keyword evidence="11" id="KW-1185">Reference proteome</keyword>
<dbReference type="Pfam" id="PF00270">
    <property type="entry name" value="DEAD"/>
    <property type="match status" value="1"/>
</dbReference>
<evidence type="ECO:0000259" key="8">
    <source>
        <dbReference type="PROSITE" id="PS51192"/>
    </source>
</evidence>
<dbReference type="SMART" id="SM00487">
    <property type="entry name" value="DEXDc"/>
    <property type="match status" value="1"/>
</dbReference>
<dbReference type="InterPro" id="IPR027417">
    <property type="entry name" value="P-loop_NTPase"/>
</dbReference>
<dbReference type="SMART" id="SM00847">
    <property type="entry name" value="HA2"/>
    <property type="match status" value="1"/>
</dbReference>
<name>A0AAF0F0T7_9BASI</name>
<dbReference type="GO" id="GO:0003724">
    <property type="term" value="F:RNA helicase activity"/>
    <property type="evidence" value="ECO:0007669"/>
    <property type="project" value="UniProtKB-EC"/>
</dbReference>
<dbReference type="PROSITE" id="PS00690">
    <property type="entry name" value="DEAH_ATP_HELICASE"/>
    <property type="match status" value="1"/>
</dbReference>